<keyword evidence="1" id="KW-0472">Membrane</keyword>
<dbReference type="AlphaFoldDB" id="A0A6L6QA85"/>
<feature type="transmembrane region" description="Helical" evidence="1">
    <location>
        <begin position="132"/>
        <end position="161"/>
    </location>
</feature>
<comment type="caution">
    <text evidence="2">The sequence shown here is derived from an EMBL/GenBank/DDBJ whole genome shotgun (WGS) entry which is preliminary data.</text>
</comment>
<dbReference type="RefSeq" id="WP_155452342.1">
    <property type="nucleotide sequence ID" value="NZ_WNKX01000001.1"/>
</dbReference>
<evidence type="ECO:0000256" key="1">
    <source>
        <dbReference type="SAM" id="Phobius"/>
    </source>
</evidence>
<sequence length="171" mass="18561">MDFSPKANQMPQRAIEKQRLRDNVIARISLAIASIGVLLLLIGLRSPETVGPVRGIELTCIAYLLFLTAMYRNGAPVRTRGGIVTKIASPWTYKFCFIPLSLVGTGPLFILLGKGALEAPHVISTWTYLDGLVAIAAGLLFLLGWAILWGTLIVGTIVGICRFLRKVLSAQ</sequence>
<name>A0A6L6QA85_9BURK</name>
<dbReference type="Proteomes" id="UP000472320">
    <property type="component" value="Unassembled WGS sequence"/>
</dbReference>
<reference evidence="2 3" key="1">
    <citation type="submission" date="2019-11" db="EMBL/GenBank/DDBJ databases">
        <title>Type strains purchased from KCTC, JCM and DSMZ.</title>
        <authorList>
            <person name="Lu H."/>
        </authorList>
    </citation>
    <scope>NUCLEOTIDE SEQUENCE [LARGE SCALE GENOMIC DNA]</scope>
    <source>
        <strain evidence="2 3">JCM 31587</strain>
    </source>
</reference>
<organism evidence="2 3">
    <name type="scientific">Massilia eburnea</name>
    <dbReference type="NCBI Taxonomy" id="1776165"/>
    <lineage>
        <taxon>Bacteria</taxon>
        <taxon>Pseudomonadati</taxon>
        <taxon>Pseudomonadota</taxon>
        <taxon>Betaproteobacteria</taxon>
        <taxon>Burkholderiales</taxon>
        <taxon>Oxalobacteraceae</taxon>
        <taxon>Telluria group</taxon>
        <taxon>Massilia</taxon>
    </lineage>
</organism>
<accession>A0A6L6QA85</accession>
<keyword evidence="1" id="KW-1133">Transmembrane helix</keyword>
<evidence type="ECO:0000313" key="3">
    <source>
        <dbReference type="Proteomes" id="UP000472320"/>
    </source>
</evidence>
<feature type="transmembrane region" description="Helical" evidence="1">
    <location>
        <begin position="50"/>
        <end position="71"/>
    </location>
</feature>
<feature type="transmembrane region" description="Helical" evidence="1">
    <location>
        <begin position="24"/>
        <end position="44"/>
    </location>
</feature>
<dbReference type="EMBL" id="WNKX01000001">
    <property type="protein sequence ID" value="MTW09378.1"/>
    <property type="molecule type" value="Genomic_DNA"/>
</dbReference>
<gene>
    <name evidence="2" type="ORF">GM658_02090</name>
</gene>
<keyword evidence="1" id="KW-0812">Transmembrane</keyword>
<protein>
    <submittedName>
        <fullName evidence="2">Uncharacterized protein</fullName>
    </submittedName>
</protein>
<proteinExistence type="predicted"/>
<feature type="transmembrane region" description="Helical" evidence="1">
    <location>
        <begin position="91"/>
        <end position="112"/>
    </location>
</feature>
<evidence type="ECO:0000313" key="2">
    <source>
        <dbReference type="EMBL" id="MTW09378.1"/>
    </source>
</evidence>
<keyword evidence="3" id="KW-1185">Reference proteome</keyword>